<gene>
    <name evidence="2" type="ORF">RZO55_14445</name>
</gene>
<dbReference type="PANTHER" id="PTHR37301">
    <property type="entry name" value="DNA-BINDING PROTEIN-RELATED"/>
    <property type="match status" value="1"/>
</dbReference>
<comment type="caution">
    <text evidence="2">The sequence shown here is derived from an EMBL/GenBank/DDBJ whole genome shotgun (WGS) entry which is preliminary data.</text>
</comment>
<dbReference type="Pfam" id="PF13443">
    <property type="entry name" value="HTH_26"/>
    <property type="match status" value="1"/>
</dbReference>
<keyword evidence="3" id="KW-1185">Reference proteome</keyword>
<dbReference type="InterPro" id="IPR043038">
    <property type="entry name" value="VbhA_sf"/>
</dbReference>
<evidence type="ECO:0000259" key="1">
    <source>
        <dbReference type="PROSITE" id="PS50943"/>
    </source>
</evidence>
<dbReference type="Gene3D" id="1.10.8.1050">
    <property type="entry name" value="Antitoxin VbhA-like"/>
    <property type="match status" value="1"/>
</dbReference>
<dbReference type="SMART" id="SM00530">
    <property type="entry name" value="HTH_XRE"/>
    <property type="match status" value="1"/>
</dbReference>
<feature type="domain" description="HTH cro/C1-type" evidence="1">
    <location>
        <begin position="6"/>
        <end position="61"/>
    </location>
</feature>
<dbReference type="EMBL" id="JAWONS010000221">
    <property type="protein sequence ID" value="MDW2798775.1"/>
    <property type="molecule type" value="Genomic_DNA"/>
</dbReference>
<dbReference type="CDD" id="cd11586">
    <property type="entry name" value="VbhA_like"/>
    <property type="match status" value="1"/>
</dbReference>
<dbReference type="Gene3D" id="1.10.260.40">
    <property type="entry name" value="lambda repressor-like DNA-binding domains"/>
    <property type="match status" value="1"/>
</dbReference>
<dbReference type="CDD" id="cd00093">
    <property type="entry name" value="HTH_XRE"/>
    <property type="match status" value="1"/>
</dbReference>
<reference evidence="2 3" key="1">
    <citation type="submission" date="2023-10" db="EMBL/GenBank/DDBJ databases">
        <title>A novel Glycoside Hydrolase 43-Like Enzyme from Clostrdium boliviensis is an Endo-xylanase, and a Candidate for Xylooligosaccharides Production from Different Xylan Substrates.</title>
        <authorList>
            <person name="Alvarez M.T."/>
            <person name="Rocabado-Villegas L.R."/>
            <person name="Salas-Veizaga D.M."/>
            <person name="Linares-Pasten J.A."/>
            <person name="Gudmundsdottir E.E."/>
            <person name="Hreggvidsson G.O."/>
            <person name="Adlercreutz P."/>
            <person name="Nordberg Karlsson E."/>
        </authorList>
    </citation>
    <scope>NUCLEOTIDE SEQUENCE [LARGE SCALE GENOMIC DNA]</scope>
    <source>
        <strain evidence="2 3">E-1</strain>
    </source>
</reference>
<sequence length="140" mass="15918">MIVFNLKSLLDKRGMTQTELARKAGIREATMSAILNNTIKEVSVINMEKICDTLDCAPGDFIDNIPAADFEKRRNILSKEYFIPTTTREEREKIVNDALALSTLDAPEPTRHTKQLADQFIEGNISEEDMLRAAIERYQQ</sequence>
<name>A0ABU4GMF3_9CLOT</name>
<proteinExistence type="predicted"/>
<dbReference type="InterPro" id="IPR001387">
    <property type="entry name" value="Cro/C1-type_HTH"/>
</dbReference>
<dbReference type="InterPro" id="IPR033788">
    <property type="entry name" value="VbhA-like"/>
</dbReference>
<evidence type="ECO:0000313" key="2">
    <source>
        <dbReference type="EMBL" id="MDW2798775.1"/>
    </source>
</evidence>
<protein>
    <submittedName>
        <fullName evidence="2">Helix-turn-helix domain-containing protein</fullName>
    </submittedName>
</protein>
<dbReference type="SUPFAM" id="SSF47413">
    <property type="entry name" value="lambda repressor-like DNA-binding domains"/>
    <property type="match status" value="1"/>
</dbReference>
<dbReference type="InterPro" id="IPR010982">
    <property type="entry name" value="Lambda_DNA-bd_dom_sf"/>
</dbReference>
<dbReference type="RefSeq" id="WP_318064981.1">
    <property type="nucleotide sequence ID" value="NZ_JAWONS010000221.1"/>
</dbReference>
<evidence type="ECO:0000313" key="3">
    <source>
        <dbReference type="Proteomes" id="UP001276854"/>
    </source>
</evidence>
<dbReference type="PROSITE" id="PS50943">
    <property type="entry name" value="HTH_CROC1"/>
    <property type="match status" value="1"/>
</dbReference>
<dbReference type="Proteomes" id="UP001276854">
    <property type="component" value="Unassembled WGS sequence"/>
</dbReference>
<organism evidence="2 3">
    <name type="scientific">Clostridium boliviensis</name>
    <dbReference type="NCBI Taxonomy" id="318465"/>
    <lineage>
        <taxon>Bacteria</taxon>
        <taxon>Bacillati</taxon>
        <taxon>Bacillota</taxon>
        <taxon>Clostridia</taxon>
        <taxon>Eubacteriales</taxon>
        <taxon>Clostridiaceae</taxon>
        <taxon>Clostridium</taxon>
    </lineage>
</organism>
<dbReference type="PANTHER" id="PTHR37301:SF1">
    <property type="entry name" value="DNA-BINDING PROTEIN"/>
    <property type="match status" value="1"/>
</dbReference>
<accession>A0ABU4GMF3</accession>